<dbReference type="PANTHER" id="PTHR43792:SF8">
    <property type="entry name" value="[RIBOSOMAL PROTEIN US5]-ALANINE N-ACETYLTRANSFERASE"/>
    <property type="match status" value="1"/>
</dbReference>
<evidence type="ECO:0000259" key="4">
    <source>
        <dbReference type="PROSITE" id="PS51186"/>
    </source>
</evidence>
<dbReference type="Gene3D" id="3.40.630.30">
    <property type="match status" value="1"/>
</dbReference>
<keyword evidence="1 5" id="KW-0808">Transferase</keyword>
<dbReference type="Proteomes" id="UP000234545">
    <property type="component" value="Unassembled WGS sequence"/>
</dbReference>
<dbReference type="PANTHER" id="PTHR43792">
    <property type="entry name" value="GNAT FAMILY, PUTATIVE (AFU_ORTHOLOGUE AFUA_3G00765)-RELATED-RELATED"/>
    <property type="match status" value="1"/>
</dbReference>
<feature type="domain" description="N-acetyltransferase" evidence="4">
    <location>
        <begin position="61"/>
        <end position="229"/>
    </location>
</feature>
<dbReference type="Pfam" id="PF13302">
    <property type="entry name" value="Acetyltransf_3"/>
    <property type="match status" value="1"/>
</dbReference>
<dbReference type="RefSeq" id="WP_101628372.1">
    <property type="nucleotide sequence ID" value="NZ_PKKJ01000008.1"/>
</dbReference>
<reference evidence="5 6" key="1">
    <citation type="submission" date="2017-12" db="EMBL/GenBank/DDBJ databases">
        <title>Phylogenetic diversity of female urinary microbiome.</title>
        <authorList>
            <person name="Thomas-White K."/>
            <person name="Wolfe A.J."/>
        </authorList>
    </citation>
    <scope>NUCLEOTIDE SEQUENCE [LARGE SCALE GENOMIC DNA]</scope>
    <source>
        <strain evidence="5 6">UMB0250</strain>
    </source>
</reference>
<evidence type="ECO:0000313" key="5">
    <source>
        <dbReference type="EMBL" id="PKY65986.1"/>
    </source>
</evidence>
<dbReference type="AlphaFoldDB" id="A0A2I1I4C2"/>
<comment type="caution">
    <text evidence="5">The sequence shown here is derived from an EMBL/GenBank/DDBJ whole genome shotgun (WGS) entry which is preliminary data.</text>
</comment>
<organism evidence="5 6">
    <name type="scientific">Schaalia turicensis</name>
    <dbReference type="NCBI Taxonomy" id="131111"/>
    <lineage>
        <taxon>Bacteria</taxon>
        <taxon>Bacillati</taxon>
        <taxon>Actinomycetota</taxon>
        <taxon>Actinomycetes</taxon>
        <taxon>Actinomycetales</taxon>
        <taxon>Actinomycetaceae</taxon>
        <taxon>Schaalia</taxon>
    </lineage>
</organism>
<dbReference type="InterPro" id="IPR016181">
    <property type="entry name" value="Acyl_CoA_acyltransferase"/>
</dbReference>
<protein>
    <submittedName>
        <fullName evidence="5">GNAT family N-acetyltransferase</fullName>
    </submittedName>
</protein>
<accession>A0A2I1I4C2</accession>
<gene>
    <name evidence="5" type="ORF">CYJ25_06520</name>
</gene>
<dbReference type="EMBL" id="PKKJ01000008">
    <property type="protein sequence ID" value="PKY65986.1"/>
    <property type="molecule type" value="Genomic_DNA"/>
</dbReference>
<sequence length="249" mass="27363">MFGHFIRIWGRTLDELSLEVRDPVGEGFMHGRAASSMTKTVEHEGSAKPKKGQAELHPKLLRIRPAFAGAHTAIDRVRRENADWLQPWEATLPPDTYGNEGQTLGEYRRTIDRAQRAGRALVMKLEIGGEIAGQFSLTNVTHGAMSSGVLGYWLAEKWAGRGLATFTCAAIIDLVIGELGLHRVEVVIRPENSASLGVARKLGLHREGLRPRYMHIDGAWADHEAFSIDTESLPSGGLVKKIYGHAIGQ</sequence>
<dbReference type="InterPro" id="IPR000182">
    <property type="entry name" value="GNAT_dom"/>
</dbReference>
<dbReference type="GO" id="GO:0008999">
    <property type="term" value="F:protein-N-terminal-alanine acetyltransferase activity"/>
    <property type="evidence" value="ECO:0007669"/>
    <property type="project" value="TreeGrafter"/>
</dbReference>
<evidence type="ECO:0000256" key="3">
    <source>
        <dbReference type="ARBA" id="ARBA00038502"/>
    </source>
</evidence>
<dbReference type="SUPFAM" id="SSF55729">
    <property type="entry name" value="Acyl-CoA N-acyltransferases (Nat)"/>
    <property type="match status" value="1"/>
</dbReference>
<comment type="similarity">
    <text evidence="3">Belongs to the acetyltransferase family. RimJ subfamily.</text>
</comment>
<dbReference type="InterPro" id="IPR051531">
    <property type="entry name" value="N-acetyltransferase"/>
</dbReference>
<dbReference type="GO" id="GO:0005737">
    <property type="term" value="C:cytoplasm"/>
    <property type="evidence" value="ECO:0007669"/>
    <property type="project" value="TreeGrafter"/>
</dbReference>
<keyword evidence="2" id="KW-0012">Acyltransferase</keyword>
<dbReference type="PROSITE" id="PS51186">
    <property type="entry name" value="GNAT"/>
    <property type="match status" value="1"/>
</dbReference>
<proteinExistence type="inferred from homology"/>
<evidence type="ECO:0000256" key="1">
    <source>
        <dbReference type="ARBA" id="ARBA00022679"/>
    </source>
</evidence>
<evidence type="ECO:0000313" key="6">
    <source>
        <dbReference type="Proteomes" id="UP000234545"/>
    </source>
</evidence>
<name>A0A2I1I4C2_9ACTO</name>
<dbReference type="OrthoDB" id="5242221at2"/>
<evidence type="ECO:0000256" key="2">
    <source>
        <dbReference type="ARBA" id="ARBA00023315"/>
    </source>
</evidence>